<dbReference type="EMBL" id="LFZN01000008">
    <property type="protein sequence ID" value="KXT06019.1"/>
    <property type="molecule type" value="Genomic_DNA"/>
</dbReference>
<accession>A0A139HUD2</accession>
<evidence type="ECO:0000256" key="1">
    <source>
        <dbReference type="SAM" id="MobiDB-lite"/>
    </source>
</evidence>
<feature type="region of interest" description="Disordered" evidence="1">
    <location>
        <begin position="214"/>
        <end position="264"/>
    </location>
</feature>
<organism evidence="2 3">
    <name type="scientific">Pseudocercospora eumusae</name>
    <dbReference type="NCBI Taxonomy" id="321146"/>
    <lineage>
        <taxon>Eukaryota</taxon>
        <taxon>Fungi</taxon>
        <taxon>Dikarya</taxon>
        <taxon>Ascomycota</taxon>
        <taxon>Pezizomycotina</taxon>
        <taxon>Dothideomycetes</taxon>
        <taxon>Dothideomycetidae</taxon>
        <taxon>Mycosphaerellales</taxon>
        <taxon>Mycosphaerellaceae</taxon>
        <taxon>Pseudocercospora</taxon>
    </lineage>
</organism>
<protein>
    <submittedName>
        <fullName evidence="2">Uncharacterized protein</fullName>
    </submittedName>
</protein>
<feature type="region of interest" description="Disordered" evidence="1">
    <location>
        <begin position="1"/>
        <end position="20"/>
    </location>
</feature>
<dbReference type="AlphaFoldDB" id="A0A139HUD2"/>
<reference evidence="2 3" key="1">
    <citation type="submission" date="2015-07" db="EMBL/GenBank/DDBJ databases">
        <title>Comparative genomics of the Sigatoka disease complex on banana suggests a link between parallel evolutionary changes in Pseudocercospora fijiensis and Pseudocercospora eumusae and increased virulence on the banana host.</title>
        <authorList>
            <person name="Chang T.-C."/>
            <person name="Salvucci A."/>
            <person name="Crous P.W."/>
            <person name="Stergiopoulos I."/>
        </authorList>
    </citation>
    <scope>NUCLEOTIDE SEQUENCE [LARGE SCALE GENOMIC DNA]</scope>
    <source>
        <strain evidence="2 3">CBS 114824</strain>
    </source>
</reference>
<dbReference type="OrthoDB" id="2563155at2759"/>
<proteinExistence type="predicted"/>
<evidence type="ECO:0000313" key="2">
    <source>
        <dbReference type="EMBL" id="KXT06019.1"/>
    </source>
</evidence>
<keyword evidence="3" id="KW-1185">Reference proteome</keyword>
<comment type="caution">
    <text evidence="2">The sequence shown here is derived from an EMBL/GenBank/DDBJ whole genome shotgun (WGS) entry which is preliminary data.</text>
</comment>
<feature type="compositionally biased region" description="Basic and acidic residues" evidence="1">
    <location>
        <begin position="250"/>
        <end position="264"/>
    </location>
</feature>
<sequence length="264" mass="29945">MSKYVPPGRRRQSESNATVGEKLDDHLLSLEDIRHFFWPVDNDNNAQPGRFAQARRGTLNDSAATPGRLSYIVLFAGANPRWDNDHIIFTKSSLDFLPALSDGKDVAEGGAEVEAVKDSKDETDAAAPIAVFKQLSSRPHRSQIARVYEFDGWYQIERVQFLEPKSPELVRMLEQKWSFTDSEGDVRQTQRDPVKWIESLGMRWAVLKLRRDEATQKERGTPNIERVPDTVVKKSKPRKKSVNEMLAEMRMGDTGKEAAETATE</sequence>
<dbReference type="Proteomes" id="UP000070133">
    <property type="component" value="Unassembled WGS sequence"/>
</dbReference>
<gene>
    <name evidence="2" type="ORF">AC578_1315</name>
</gene>
<evidence type="ECO:0000313" key="3">
    <source>
        <dbReference type="Proteomes" id="UP000070133"/>
    </source>
</evidence>
<name>A0A139HUD2_9PEZI</name>
<feature type="compositionally biased region" description="Basic and acidic residues" evidence="1">
    <location>
        <begin position="214"/>
        <end position="232"/>
    </location>
</feature>